<name>A0AAD6WAL7_9ROSI</name>
<dbReference type="AlphaFoldDB" id="A0AAD6WAL7"/>
<comment type="caution">
    <text evidence="1">The sequence shown here is derived from an EMBL/GenBank/DDBJ whole genome shotgun (WGS) entry which is preliminary data.</text>
</comment>
<gene>
    <name evidence="1" type="ORF">NC653_010030</name>
</gene>
<evidence type="ECO:0000313" key="2">
    <source>
        <dbReference type="Proteomes" id="UP001164929"/>
    </source>
</evidence>
<dbReference type="EMBL" id="JAQIZT010000003">
    <property type="protein sequence ID" value="KAJ7005407.1"/>
    <property type="molecule type" value="Genomic_DNA"/>
</dbReference>
<reference evidence="1" key="1">
    <citation type="journal article" date="2023" name="Mol. Ecol. Resour.">
        <title>Chromosome-level genome assembly of a triploid poplar Populus alba 'Berolinensis'.</title>
        <authorList>
            <person name="Chen S."/>
            <person name="Yu Y."/>
            <person name="Wang X."/>
            <person name="Wang S."/>
            <person name="Zhang T."/>
            <person name="Zhou Y."/>
            <person name="He R."/>
            <person name="Meng N."/>
            <person name="Wang Y."/>
            <person name="Liu W."/>
            <person name="Liu Z."/>
            <person name="Liu J."/>
            <person name="Guo Q."/>
            <person name="Huang H."/>
            <person name="Sederoff R.R."/>
            <person name="Wang G."/>
            <person name="Qu G."/>
            <person name="Chen S."/>
        </authorList>
    </citation>
    <scope>NUCLEOTIDE SEQUENCE</scope>
    <source>
        <strain evidence="1">SC-2020</strain>
    </source>
</reference>
<organism evidence="1 2">
    <name type="scientific">Populus alba x Populus x berolinensis</name>
    <dbReference type="NCBI Taxonomy" id="444605"/>
    <lineage>
        <taxon>Eukaryota</taxon>
        <taxon>Viridiplantae</taxon>
        <taxon>Streptophyta</taxon>
        <taxon>Embryophyta</taxon>
        <taxon>Tracheophyta</taxon>
        <taxon>Spermatophyta</taxon>
        <taxon>Magnoliopsida</taxon>
        <taxon>eudicotyledons</taxon>
        <taxon>Gunneridae</taxon>
        <taxon>Pentapetalae</taxon>
        <taxon>rosids</taxon>
        <taxon>fabids</taxon>
        <taxon>Malpighiales</taxon>
        <taxon>Salicaceae</taxon>
        <taxon>Saliceae</taxon>
        <taxon>Populus</taxon>
    </lineage>
</organism>
<evidence type="ECO:0000313" key="1">
    <source>
        <dbReference type="EMBL" id="KAJ7005407.1"/>
    </source>
</evidence>
<dbReference type="Proteomes" id="UP001164929">
    <property type="component" value="Chromosome 3"/>
</dbReference>
<proteinExistence type="predicted"/>
<protein>
    <submittedName>
        <fullName evidence="1">Uncharacterized protein</fullName>
    </submittedName>
</protein>
<accession>A0AAD6WAL7</accession>
<sequence length="153" mass="18022">MAGIRRWNEFKTKEGYMGLIAAIADFKQLQAEFLSLRLCLFVDDDRNGSRHHSEIHDASWDRISIVQWNFKRRRMGKKLFIFILPGSVHVNRHYNGHNKCPFMTGIQGTFIRLYKKPCPILDKFVSKSLPSNRQLIWLTKNYTQIDPEIQNLV</sequence>
<keyword evidence="2" id="KW-1185">Reference proteome</keyword>